<dbReference type="SUPFAM" id="SSF54495">
    <property type="entry name" value="UBC-like"/>
    <property type="match status" value="1"/>
</dbReference>
<dbReference type="PROSITE" id="PS50908">
    <property type="entry name" value="RWD"/>
    <property type="match status" value="1"/>
</dbReference>
<evidence type="ECO:0000259" key="2">
    <source>
        <dbReference type="PROSITE" id="PS50908"/>
    </source>
</evidence>
<name>A0A418F2U3_APHAT</name>
<feature type="compositionally biased region" description="Acidic residues" evidence="1">
    <location>
        <begin position="150"/>
        <end position="169"/>
    </location>
</feature>
<comment type="caution">
    <text evidence="3">The sequence shown here is derived from an EMBL/GenBank/DDBJ whole genome shotgun (WGS) entry which is preliminary data.</text>
</comment>
<dbReference type="EMBL" id="QUTH01002964">
    <property type="protein sequence ID" value="RHZ22732.1"/>
    <property type="molecule type" value="Genomic_DNA"/>
</dbReference>
<dbReference type="Pfam" id="PF05773">
    <property type="entry name" value="RWD"/>
    <property type="match status" value="1"/>
</dbReference>
<dbReference type="AlphaFoldDB" id="A0A418F2U3"/>
<accession>A0A418F2U3</accession>
<reference evidence="3 4" key="1">
    <citation type="submission" date="2018-08" db="EMBL/GenBank/DDBJ databases">
        <title>Aphanomyces genome sequencing and annotation.</title>
        <authorList>
            <person name="Minardi D."/>
            <person name="Oidtmann B."/>
            <person name="Van Der Giezen M."/>
            <person name="Studholme D.J."/>
        </authorList>
    </citation>
    <scope>NUCLEOTIDE SEQUENCE [LARGE SCALE GENOMIC DNA]</scope>
    <source>
        <strain evidence="3 4">Da</strain>
    </source>
</reference>
<evidence type="ECO:0000313" key="3">
    <source>
        <dbReference type="EMBL" id="RHZ22732.1"/>
    </source>
</evidence>
<protein>
    <recommendedName>
        <fullName evidence="2">RWD domain-containing protein</fullName>
    </recommendedName>
</protein>
<evidence type="ECO:0000313" key="4">
    <source>
        <dbReference type="Proteomes" id="UP000285430"/>
    </source>
</evidence>
<dbReference type="VEuPathDB" id="FungiDB:H257_05922"/>
<feature type="region of interest" description="Disordered" evidence="1">
    <location>
        <begin position="129"/>
        <end position="169"/>
    </location>
</feature>
<dbReference type="InterPro" id="IPR006575">
    <property type="entry name" value="RWD_dom"/>
</dbReference>
<sequence length="169" mass="18887">MTLTLPVEVQDSPLSMKVDIKLEKGLSEPQERDIRELLNQQMEENTGMAMVYTVCEAVREYLIENNREGNVPFDLEMATKTGVKIAVGAEKRLTGTLCSFHATRLLQHVLCDDVCTYLGRQLWTTGAAKEATDADDSEIQSLDGSVFVGDDNDDDDDDDEDYVDNDDDE</sequence>
<evidence type="ECO:0000256" key="1">
    <source>
        <dbReference type="SAM" id="MobiDB-lite"/>
    </source>
</evidence>
<dbReference type="Gene3D" id="3.10.110.10">
    <property type="entry name" value="Ubiquitin Conjugating Enzyme"/>
    <property type="match status" value="1"/>
</dbReference>
<feature type="domain" description="RWD" evidence="2">
    <location>
        <begin position="1"/>
        <end position="65"/>
    </location>
</feature>
<dbReference type="InterPro" id="IPR016135">
    <property type="entry name" value="UBQ-conjugating_enzyme/RWD"/>
</dbReference>
<dbReference type="Proteomes" id="UP000285430">
    <property type="component" value="Unassembled WGS sequence"/>
</dbReference>
<proteinExistence type="predicted"/>
<organism evidence="3 4">
    <name type="scientific">Aphanomyces astaci</name>
    <name type="common">Crayfish plague agent</name>
    <dbReference type="NCBI Taxonomy" id="112090"/>
    <lineage>
        <taxon>Eukaryota</taxon>
        <taxon>Sar</taxon>
        <taxon>Stramenopiles</taxon>
        <taxon>Oomycota</taxon>
        <taxon>Saprolegniomycetes</taxon>
        <taxon>Saprolegniales</taxon>
        <taxon>Verrucalvaceae</taxon>
        <taxon>Aphanomyces</taxon>
    </lineage>
</organism>
<gene>
    <name evidence="3" type="ORF">DYB37_002793</name>
</gene>